<dbReference type="Proteomes" id="UP001140453">
    <property type="component" value="Unassembled WGS sequence"/>
</dbReference>
<evidence type="ECO:0000313" key="10">
    <source>
        <dbReference type="Proteomes" id="UP001140453"/>
    </source>
</evidence>
<dbReference type="Pfam" id="PF20684">
    <property type="entry name" value="Fung_rhodopsin"/>
    <property type="match status" value="1"/>
</dbReference>
<feature type="transmembrane region" description="Helical" evidence="7">
    <location>
        <begin position="15"/>
        <end position="37"/>
    </location>
</feature>
<comment type="subcellular location">
    <subcellularLocation>
        <location evidence="1">Membrane</location>
        <topology evidence="1">Multi-pass membrane protein</topology>
    </subcellularLocation>
</comment>
<feature type="domain" description="Rhodopsin" evidence="8">
    <location>
        <begin position="33"/>
        <end position="275"/>
    </location>
</feature>
<evidence type="ECO:0000313" key="9">
    <source>
        <dbReference type="EMBL" id="KAJ4392942.1"/>
    </source>
</evidence>
<keyword evidence="2 7" id="KW-0812">Transmembrane</keyword>
<evidence type="ECO:0000259" key="8">
    <source>
        <dbReference type="Pfam" id="PF20684"/>
    </source>
</evidence>
<feature type="compositionally biased region" description="Polar residues" evidence="6">
    <location>
        <begin position="377"/>
        <end position="386"/>
    </location>
</feature>
<proteinExistence type="inferred from homology"/>
<organism evidence="9 10">
    <name type="scientific">Gnomoniopsis smithogilvyi</name>
    <dbReference type="NCBI Taxonomy" id="1191159"/>
    <lineage>
        <taxon>Eukaryota</taxon>
        <taxon>Fungi</taxon>
        <taxon>Dikarya</taxon>
        <taxon>Ascomycota</taxon>
        <taxon>Pezizomycotina</taxon>
        <taxon>Sordariomycetes</taxon>
        <taxon>Sordariomycetidae</taxon>
        <taxon>Diaporthales</taxon>
        <taxon>Gnomoniaceae</taxon>
        <taxon>Gnomoniopsis</taxon>
    </lineage>
</organism>
<dbReference type="OrthoDB" id="5283415at2759"/>
<comment type="caution">
    <text evidence="9">The sequence shown here is derived from an EMBL/GenBank/DDBJ whole genome shotgun (WGS) entry which is preliminary data.</text>
</comment>
<keyword evidence="4 7" id="KW-0472">Membrane</keyword>
<reference evidence="9" key="1">
    <citation type="submission" date="2022-10" db="EMBL/GenBank/DDBJ databases">
        <title>Tapping the CABI collections for fungal endophytes: first genome assemblies for Collariella, Neodidymelliopsis, Ascochyta clinopodiicola, Didymella pomorum, Didymosphaeria variabile, Neocosmospora piperis and Neocucurbitaria cava.</title>
        <authorList>
            <person name="Hill R."/>
        </authorList>
    </citation>
    <scope>NUCLEOTIDE SEQUENCE</scope>
    <source>
        <strain evidence="9">IMI 355082</strain>
    </source>
</reference>
<feature type="transmembrane region" description="Helical" evidence="7">
    <location>
        <begin position="49"/>
        <end position="79"/>
    </location>
</feature>
<feature type="transmembrane region" description="Helical" evidence="7">
    <location>
        <begin position="252"/>
        <end position="271"/>
    </location>
</feature>
<feature type="transmembrane region" description="Helical" evidence="7">
    <location>
        <begin position="177"/>
        <end position="202"/>
    </location>
</feature>
<evidence type="ECO:0000256" key="2">
    <source>
        <dbReference type="ARBA" id="ARBA00022692"/>
    </source>
</evidence>
<dbReference type="PANTHER" id="PTHR33048">
    <property type="entry name" value="PTH11-LIKE INTEGRAL MEMBRANE PROTEIN (AFU_ORTHOLOGUE AFUA_5G11245)"/>
    <property type="match status" value="1"/>
</dbReference>
<evidence type="ECO:0000256" key="1">
    <source>
        <dbReference type="ARBA" id="ARBA00004141"/>
    </source>
</evidence>
<dbReference type="PANTHER" id="PTHR33048:SF160">
    <property type="entry name" value="SAT4 FAMILY MEMBRANE PROTEIN"/>
    <property type="match status" value="1"/>
</dbReference>
<accession>A0A9W8YUS1</accession>
<keyword evidence="3 7" id="KW-1133">Transmembrane helix</keyword>
<evidence type="ECO:0000256" key="4">
    <source>
        <dbReference type="ARBA" id="ARBA00023136"/>
    </source>
</evidence>
<evidence type="ECO:0000256" key="5">
    <source>
        <dbReference type="ARBA" id="ARBA00038359"/>
    </source>
</evidence>
<dbReference type="AlphaFoldDB" id="A0A9W8YUS1"/>
<protein>
    <recommendedName>
        <fullName evidence="8">Rhodopsin domain-containing protein</fullName>
    </recommendedName>
</protein>
<feature type="transmembrane region" description="Helical" evidence="7">
    <location>
        <begin position="129"/>
        <end position="151"/>
    </location>
</feature>
<evidence type="ECO:0000256" key="6">
    <source>
        <dbReference type="SAM" id="MobiDB-lite"/>
    </source>
</evidence>
<evidence type="ECO:0000256" key="3">
    <source>
        <dbReference type="ARBA" id="ARBA00022989"/>
    </source>
</evidence>
<sequence length="397" mass="44328">MATLEAYPHSRLQNVAIGIIIGFASITLLVVVLRVYSRITKKQLGLDDALVCVAMLFEIAQTFTSYMCVRTMFIGIHITNVPPDMTMTTGMLWNFAAQLVYNPILACVKCSVLHFLLRLGGGLDKKTRWVIYGVGTITILQMCIIFVVLGVQCNPIEYYWTQYSLDPVRGTCIDLPAFYISTASITVVTDLLVLALPIWMFLGLNMRMKLKAMVMSLFLLGGGATVASILRLVWLVQLYYYPVVDSTHDIRFVYVEIETCLAIIAASGPALKPLAMKWFPRLFSISGHSSNKMSKCNGNDNKASTNVRTTVSILTHSGTPGTQSFALRDLRHGQDRELRDKSPTGSEEEIMTYHGIMRTREYTVIYGDEDEEDDQSPLAQDTSPLRSSAKHKIKPKI</sequence>
<feature type="transmembrane region" description="Helical" evidence="7">
    <location>
        <begin position="99"/>
        <end position="117"/>
    </location>
</feature>
<feature type="region of interest" description="Disordered" evidence="6">
    <location>
        <begin position="366"/>
        <end position="397"/>
    </location>
</feature>
<comment type="similarity">
    <text evidence="5">Belongs to the SAT4 family.</text>
</comment>
<keyword evidence="10" id="KW-1185">Reference proteome</keyword>
<dbReference type="InterPro" id="IPR052337">
    <property type="entry name" value="SAT4-like"/>
</dbReference>
<dbReference type="GO" id="GO:0016020">
    <property type="term" value="C:membrane"/>
    <property type="evidence" value="ECO:0007669"/>
    <property type="project" value="UniProtKB-SubCell"/>
</dbReference>
<gene>
    <name evidence="9" type="ORF">N0V93_002146</name>
</gene>
<feature type="transmembrane region" description="Helical" evidence="7">
    <location>
        <begin position="214"/>
        <end position="240"/>
    </location>
</feature>
<feature type="compositionally biased region" description="Basic residues" evidence="6">
    <location>
        <begin position="388"/>
        <end position="397"/>
    </location>
</feature>
<name>A0A9W8YUS1_9PEZI</name>
<dbReference type="EMBL" id="JAPEVB010000002">
    <property type="protein sequence ID" value="KAJ4392942.1"/>
    <property type="molecule type" value="Genomic_DNA"/>
</dbReference>
<evidence type="ECO:0000256" key="7">
    <source>
        <dbReference type="SAM" id="Phobius"/>
    </source>
</evidence>
<dbReference type="InterPro" id="IPR049326">
    <property type="entry name" value="Rhodopsin_dom_fungi"/>
</dbReference>